<keyword evidence="4" id="KW-0378">Hydrolase</keyword>
<dbReference type="InterPro" id="IPR036938">
    <property type="entry name" value="PAP2/HPO_sf"/>
</dbReference>
<dbReference type="GO" id="GO:0016787">
    <property type="term" value="F:hydrolase activity"/>
    <property type="evidence" value="ECO:0007669"/>
    <property type="project" value="UniProtKB-KW"/>
</dbReference>
<dbReference type="STRING" id="146923.Spa2297_18410"/>
<evidence type="ECO:0000313" key="11">
    <source>
        <dbReference type="Proteomes" id="UP000253742"/>
    </source>
</evidence>
<dbReference type="InterPro" id="IPR000326">
    <property type="entry name" value="PAP2/HPO"/>
</dbReference>
<feature type="transmembrane region" description="Helical" evidence="8">
    <location>
        <begin position="168"/>
        <end position="187"/>
    </location>
</feature>
<keyword evidence="2" id="KW-1003">Cell membrane</keyword>
<evidence type="ECO:0000256" key="7">
    <source>
        <dbReference type="SAM" id="MobiDB-lite"/>
    </source>
</evidence>
<evidence type="ECO:0000256" key="1">
    <source>
        <dbReference type="ARBA" id="ARBA00004651"/>
    </source>
</evidence>
<protein>
    <submittedName>
        <fullName evidence="10">Phosphatase PAP2 family protein</fullName>
    </submittedName>
</protein>
<feature type="transmembrane region" description="Helical" evidence="8">
    <location>
        <begin position="145"/>
        <end position="162"/>
    </location>
</feature>
<keyword evidence="6 8" id="KW-0472">Membrane</keyword>
<dbReference type="Gene3D" id="1.20.144.10">
    <property type="entry name" value="Phosphatidic acid phosphatase type 2/haloperoxidase"/>
    <property type="match status" value="2"/>
</dbReference>
<dbReference type="PANTHER" id="PTHR14969">
    <property type="entry name" value="SPHINGOSINE-1-PHOSPHATE PHOSPHOHYDROLASE"/>
    <property type="match status" value="1"/>
</dbReference>
<evidence type="ECO:0000256" key="2">
    <source>
        <dbReference type="ARBA" id="ARBA00022475"/>
    </source>
</evidence>
<dbReference type="Pfam" id="PF01569">
    <property type="entry name" value="PAP2"/>
    <property type="match status" value="1"/>
</dbReference>
<comment type="subcellular location">
    <subcellularLocation>
        <location evidence="1">Cell membrane</location>
        <topology evidence="1">Multi-pass membrane protein</topology>
    </subcellularLocation>
</comment>
<evidence type="ECO:0000256" key="4">
    <source>
        <dbReference type="ARBA" id="ARBA00022801"/>
    </source>
</evidence>
<reference evidence="10 11" key="1">
    <citation type="submission" date="2018-07" db="EMBL/GenBank/DDBJ databases">
        <title>Genome guided investigation of antibiotics producing actinomycetales strain isolated from a Macau mangrove ecosystem.</title>
        <authorList>
            <person name="Hu D."/>
        </authorList>
    </citation>
    <scope>NUCLEOTIDE SEQUENCE [LARGE SCALE GENOMIC DNA]</scope>
    <source>
        <strain evidence="10 11">2297</strain>
    </source>
</reference>
<feature type="transmembrane region" description="Helical" evidence="8">
    <location>
        <begin position="41"/>
        <end position="59"/>
    </location>
</feature>
<sequence length="227" mass="23742">MTVSGVRLPSVSMTFEDDALYRDITGIAQDSPAWVQHTAEVGTEAGLLVFGALFVVAWWRSRRGDARAFAIAALAPVATAVAYLCSELLKSVVREERPCRAVVGAVSSLAPCPPSGDWSFPSNHATIAGGAAVALVLIRRAAVRLTVPLALLMAFSRVFVGVHHPHDVVAGLLLGAVVAAAAVRLGIRPATRVAEAMRDSSAPAVRWLTGPGRAVPSGTGAPSHRRR</sequence>
<dbReference type="OrthoDB" id="5243958at2"/>
<gene>
    <name evidence="10" type="ORF">DVZ84_11440</name>
</gene>
<evidence type="ECO:0000256" key="6">
    <source>
        <dbReference type="ARBA" id="ARBA00023136"/>
    </source>
</evidence>
<dbReference type="PANTHER" id="PTHR14969:SF62">
    <property type="entry name" value="DECAPRENYLPHOSPHORYL-5-PHOSPHORIBOSE PHOSPHATASE RV3807C-RELATED"/>
    <property type="match status" value="1"/>
</dbReference>
<keyword evidence="5 8" id="KW-1133">Transmembrane helix</keyword>
<dbReference type="AlphaFoldDB" id="A0A369V930"/>
<feature type="domain" description="Phosphatidic acid phosphatase type 2/haloperoxidase" evidence="9">
    <location>
        <begin position="69"/>
        <end position="183"/>
    </location>
</feature>
<dbReference type="SUPFAM" id="SSF48317">
    <property type="entry name" value="Acid phosphatase/Vanadium-dependent haloperoxidase"/>
    <property type="match status" value="1"/>
</dbReference>
<evidence type="ECO:0000256" key="5">
    <source>
        <dbReference type="ARBA" id="ARBA00022989"/>
    </source>
</evidence>
<dbReference type="SMART" id="SM00014">
    <property type="entry name" value="acidPPc"/>
    <property type="match status" value="1"/>
</dbReference>
<accession>A0A369V930</accession>
<proteinExistence type="predicted"/>
<name>A0A369V930_9ACTN</name>
<comment type="caution">
    <text evidence="10">The sequence shown here is derived from an EMBL/GenBank/DDBJ whole genome shotgun (WGS) entry which is preliminary data.</text>
</comment>
<evidence type="ECO:0000313" key="10">
    <source>
        <dbReference type="EMBL" id="RDD89564.1"/>
    </source>
</evidence>
<keyword evidence="3 8" id="KW-0812">Transmembrane</keyword>
<dbReference type="Proteomes" id="UP000253742">
    <property type="component" value="Unassembled WGS sequence"/>
</dbReference>
<dbReference type="GO" id="GO:0005886">
    <property type="term" value="C:plasma membrane"/>
    <property type="evidence" value="ECO:0007669"/>
    <property type="project" value="UniProtKB-SubCell"/>
</dbReference>
<feature type="region of interest" description="Disordered" evidence="7">
    <location>
        <begin position="207"/>
        <end position="227"/>
    </location>
</feature>
<dbReference type="EMBL" id="QQBH01000005">
    <property type="protein sequence ID" value="RDD89564.1"/>
    <property type="molecule type" value="Genomic_DNA"/>
</dbReference>
<organism evidence="10 11">
    <name type="scientific">Streptomyces parvulus</name>
    <dbReference type="NCBI Taxonomy" id="146923"/>
    <lineage>
        <taxon>Bacteria</taxon>
        <taxon>Bacillati</taxon>
        <taxon>Actinomycetota</taxon>
        <taxon>Actinomycetes</taxon>
        <taxon>Kitasatosporales</taxon>
        <taxon>Streptomycetaceae</taxon>
        <taxon>Streptomyces</taxon>
    </lineage>
</organism>
<evidence type="ECO:0000256" key="3">
    <source>
        <dbReference type="ARBA" id="ARBA00022692"/>
    </source>
</evidence>
<evidence type="ECO:0000259" key="9">
    <source>
        <dbReference type="SMART" id="SM00014"/>
    </source>
</evidence>
<evidence type="ECO:0000256" key="8">
    <source>
        <dbReference type="SAM" id="Phobius"/>
    </source>
</evidence>